<accession>A0A1Y0IMR8</accession>
<dbReference type="Proteomes" id="UP000195437">
    <property type="component" value="Chromosome"/>
</dbReference>
<evidence type="ECO:0000313" key="3">
    <source>
        <dbReference type="Proteomes" id="UP000195437"/>
    </source>
</evidence>
<dbReference type="EMBL" id="CP021434">
    <property type="protein sequence ID" value="ARU61349.1"/>
    <property type="molecule type" value="Genomic_DNA"/>
</dbReference>
<dbReference type="KEGG" id="tum:CBW65_10315"/>
<evidence type="ECO:0000313" key="2">
    <source>
        <dbReference type="EMBL" id="ARU61349.1"/>
    </source>
</evidence>
<proteinExistence type="predicted"/>
<dbReference type="Pfam" id="PF14080">
    <property type="entry name" value="DUF4261"/>
    <property type="match status" value="1"/>
</dbReference>
<gene>
    <name evidence="2" type="ORF">CBW65_10315</name>
</gene>
<reference evidence="3" key="1">
    <citation type="submission" date="2017-05" db="EMBL/GenBank/DDBJ databases">
        <authorList>
            <person name="Sung H."/>
        </authorList>
    </citation>
    <scope>NUCLEOTIDE SEQUENCE [LARGE SCALE GENOMIC DNA]</scope>
    <source>
        <strain evidence="3">AR23208</strain>
    </source>
</reference>
<keyword evidence="3" id="KW-1185">Reference proteome</keyword>
<organism evidence="2 3">
    <name type="scientific">Tumebacillus avium</name>
    <dbReference type="NCBI Taxonomy" id="1903704"/>
    <lineage>
        <taxon>Bacteria</taxon>
        <taxon>Bacillati</taxon>
        <taxon>Bacillota</taxon>
        <taxon>Bacilli</taxon>
        <taxon>Bacillales</taxon>
        <taxon>Alicyclobacillaceae</taxon>
        <taxon>Tumebacillus</taxon>
    </lineage>
</organism>
<evidence type="ECO:0000259" key="1">
    <source>
        <dbReference type="Pfam" id="PF14080"/>
    </source>
</evidence>
<sequence>MMDTGLARTYHVELFFDKRPEIDQEELRKSLKARVGIVEPLENGEQANLLAFFLHKYSVDYKDGQVPVQTAMHLVEGPPNFDKLEPALRQSFHWKGAREALEGCRYTMLIHDLWANALPYRTRMDLFHQIVQAVLEIAKPKAMHWPISQLLTEPGDYRISQELEPKDGLNGAVSLRFFNVDGAPGEVIVDTLGLSAHGLPDVQCHFAGLDPNEVGSHLYNIAHYLYDHGDLIEDGHTIEGTMPREKWRCRRETALVGPERVVLNLDTGTIG</sequence>
<protein>
    <recommendedName>
        <fullName evidence="1">DUF4261 domain-containing protein</fullName>
    </recommendedName>
</protein>
<dbReference type="InterPro" id="IPR025357">
    <property type="entry name" value="DUF4261"/>
</dbReference>
<name>A0A1Y0IMR8_9BACL</name>
<dbReference type="AlphaFoldDB" id="A0A1Y0IMR8"/>
<feature type="domain" description="DUF4261" evidence="1">
    <location>
        <begin position="190"/>
        <end position="265"/>
    </location>
</feature>